<keyword evidence="3" id="KW-1185">Reference proteome</keyword>
<sequence length="120" mass="13187">MAQAAFKSVEDVQWRRYGLQCVDGSLQREEGECGGRGATAQSLRSVVVWCAGAWRHDPFTSFRKLATNKMLKVDVCHTTLEDSHSLKAEGATRAARGGENIKAVVIRSPSQEGRHVKSQT</sequence>
<dbReference type="AlphaFoldDB" id="A0AAW0T8R3"/>
<feature type="region of interest" description="Disordered" evidence="1">
    <location>
        <begin position="100"/>
        <end position="120"/>
    </location>
</feature>
<reference evidence="2 3" key="1">
    <citation type="submission" date="2023-03" db="EMBL/GenBank/DDBJ databases">
        <title>High-quality genome of Scylla paramamosain provides insights in environmental adaptation.</title>
        <authorList>
            <person name="Zhang L."/>
        </authorList>
    </citation>
    <scope>NUCLEOTIDE SEQUENCE [LARGE SCALE GENOMIC DNA]</scope>
    <source>
        <strain evidence="2">LZ_2023a</strain>
        <tissue evidence="2">Muscle</tissue>
    </source>
</reference>
<accession>A0AAW0T8R3</accession>
<evidence type="ECO:0000313" key="2">
    <source>
        <dbReference type="EMBL" id="KAK8382747.1"/>
    </source>
</evidence>
<gene>
    <name evidence="2" type="ORF">O3P69_011352</name>
</gene>
<evidence type="ECO:0000313" key="3">
    <source>
        <dbReference type="Proteomes" id="UP001487740"/>
    </source>
</evidence>
<dbReference type="EMBL" id="JARAKH010000038">
    <property type="protein sequence ID" value="KAK8382747.1"/>
    <property type="molecule type" value="Genomic_DNA"/>
</dbReference>
<organism evidence="2 3">
    <name type="scientific">Scylla paramamosain</name>
    <name type="common">Mud crab</name>
    <dbReference type="NCBI Taxonomy" id="85552"/>
    <lineage>
        <taxon>Eukaryota</taxon>
        <taxon>Metazoa</taxon>
        <taxon>Ecdysozoa</taxon>
        <taxon>Arthropoda</taxon>
        <taxon>Crustacea</taxon>
        <taxon>Multicrustacea</taxon>
        <taxon>Malacostraca</taxon>
        <taxon>Eumalacostraca</taxon>
        <taxon>Eucarida</taxon>
        <taxon>Decapoda</taxon>
        <taxon>Pleocyemata</taxon>
        <taxon>Brachyura</taxon>
        <taxon>Eubrachyura</taxon>
        <taxon>Portunoidea</taxon>
        <taxon>Portunidae</taxon>
        <taxon>Portuninae</taxon>
        <taxon>Scylla</taxon>
    </lineage>
</organism>
<protein>
    <submittedName>
        <fullName evidence="2">Uncharacterized protein</fullName>
    </submittedName>
</protein>
<dbReference type="Proteomes" id="UP001487740">
    <property type="component" value="Unassembled WGS sequence"/>
</dbReference>
<evidence type="ECO:0000256" key="1">
    <source>
        <dbReference type="SAM" id="MobiDB-lite"/>
    </source>
</evidence>
<name>A0AAW0T8R3_SCYPA</name>
<proteinExistence type="predicted"/>
<comment type="caution">
    <text evidence="2">The sequence shown here is derived from an EMBL/GenBank/DDBJ whole genome shotgun (WGS) entry which is preliminary data.</text>
</comment>